<accession>A0A7X1ZDI9</accession>
<dbReference type="AlphaFoldDB" id="A0A7X1ZDI9"/>
<dbReference type="GO" id="GO:0016301">
    <property type="term" value="F:kinase activity"/>
    <property type="evidence" value="ECO:0007669"/>
    <property type="project" value="UniProtKB-KW"/>
</dbReference>
<keyword evidence="3" id="KW-0418">Kinase</keyword>
<dbReference type="SUPFAM" id="SSF52540">
    <property type="entry name" value="P-loop containing nucleoside triphosphate hydrolases"/>
    <property type="match status" value="1"/>
</dbReference>
<sequence>MAIHALPALRAAGPARVVVGLAGPPAAGKSTLAAALVARLNAAPEGPAAPATLLPMDGFHLDNAVLRARGLLARKGAPQTFDADGLLHLLRRARAPGGGVVHPVFDRARDLAVAGAGVIDPAVRVVVVEGNYLLLDRPPWRDLRALMDLTVMLRADPDVLRARLLARWRGHGLAPEAARRRAEDNDLPNARTEIADSAPADLEVAD</sequence>
<dbReference type="OrthoDB" id="1550976at2"/>
<keyword evidence="4" id="KW-1185">Reference proteome</keyword>
<dbReference type="EMBL" id="WIVE01000021">
    <property type="protein sequence ID" value="MQX36551.1"/>
    <property type="molecule type" value="Genomic_DNA"/>
</dbReference>
<protein>
    <submittedName>
        <fullName evidence="3">Nucleoside/nucleotide kinase family protein</fullName>
    </submittedName>
</protein>
<dbReference type="InterPro" id="IPR027417">
    <property type="entry name" value="P-loop_NTPase"/>
</dbReference>
<dbReference type="PANTHER" id="PTHR10285">
    <property type="entry name" value="URIDINE KINASE"/>
    <property type="match status" value="1"/>
</dbReference>
<evidence type="ECO:0000313" key="3">
    <source>
        <dbReference type="EMBL" id="MQX36551.1"/>
    </source>
</evidence>
<reference evidence="3 4" key="1">
    <citation type="submission" date="2019-10" db="EMBL/GenBank/DDBJ databases">
        <title>Draft whole-genome sequence of the purple nonsulfur photosynthetic bacterium Roseospira navarrensis DSM 15114.</title>
        <authorList>
            <person name="Kyndt J.A."/>
            <person name="Meyer T.E."/>
        </authorList>
    </citation>
    <scope>NUCLEOTIDE SEQUENCE [LARGE SCALE GENOMIC DNA]</scope>
    <source>
        <strain evidence="3 4">DSM 15114</strain>
    </source>
</reference>
<name>A0A7X1ZDI9_9PROT</name>
<dbReference type="Proteomes" id="UP000434582">
    <property type="component" value="Unassembled WGS sequence"/>
</dbReference>
<feature type="domain" description="Phosphoribulokinase/uridine kinase" evidence="2">
    <location>
        <begin position="18"/>
        <end position="167"/>
    </location>
</feature>
<dbReference type="Gene3D" id="3.40.50.300">
    <property type="entry name" value="P-loop containing nucleotide triphosphate hydrolases"/>
    <property type="match status" value="1"/>
</dbReference>
<keyword evidence="3" id="KW-0808">Transferase</keyword>
<proteinExistence type="predicted"/>
<evidence type="ECO:0000256" key="1">
    <source>
        <dbReference type="SAM" id="MobiDB-lite"/>
    </source>
</evidence>
<organism evidence="3 4">
    <name type="scientific">Roseospira navarrensis</name>
    <dbReference type="NCBI Taxonomy" id="140058"/>
    <lineage>
        <taxon>Bacteria</taxon>
        <taxon>Pseudomonadati</taxon>
        <taxon>Pseudomonadota</taxon>
        <taxon>Alphaproteobacteria</taxon>
        <taxon>Rhodospirillales</taxon>
        <taxon>Rhodospirillaceae</taxon>
        <taxon>Roseospira</taxon>
    </lineage>
</organism>
<dbReference type="NCBIfam" id="NF006746">
    <property type="entry name" value="PRK09270.1-5"/>
    <property type="match status" value="1"/>
</dbReference>
<evidence type="ECO:0000313" key="4">
    <source>
        <dbReference type="Proteomes" id="UP000434582"/>
    </source>
</evidence>
<comment type="caution">
    <text evidence="3">The sequence shown here is derived from an EMBL/GenBank/DDBJ whole genome shotgun (WGS) entry which is preliminary data.</text>
</comment>
<gene>
    <name evidence="3" type="ORF">GHC57_08480</name>
</gene>
<dbReference type="Pfam" id="PF00485">
    <property type="entry name" value="PRK"/>
    <property type="match status" value="1"/>
</dbReference>
<feature type="region of interest" description="Disordered" evidence="1">
    <location>
        <begin position="179"/>
        <end position="206"/>
    </location>
</feature>
<dbReference type="GO" id="GO:0005524">
    <property type="term" value="F:ATP binding"/>
    <property type="evidence" value="ECO:0007669"/>
    <property type="project" value="InterPro"/>
</dbReference>
<dbReference type="InterPro" id="IPR006083">
    <property type="entry name" value="PRK/URK"/>
</dbReference>
<evidence type="ECO:0000259" key="2">
    <source>
        <dbReference type="Pfam" id="PF00485"/>
    </source>
</evidence>